<dbReference type="PANTHER" id="PTHR46118:SF4">
    <property type="entry name" value="PROTEIN ABHD11"/>
    <property type="match status" value="1"/>
</dbReference>
<comment type="caution">
    <text evidence="3">The sequence shown here is derived from an EMBL/GenBank/DDBJ whole genome shotgun (WGS) entry which is preliminary data.</text>
</comment>
<keyword evidence="3" id="KW-0575">Peroxidase</keyword>
<feature type="domain" description="AB hydrolase-1" evidence="2">
    <location>
        <begin position="1"/>
        <end position="215"/>
    </location>
</feature>
<sequence length="231" mass="25224">MDLRGHGDSDWAADGDYSLEAIARDLMGIAEQLAPRGIRPHVAGASLGGLAATVAAGRLSRDAFMSVTLFDIGPNMDAVGVTKVVGFMGAHIENGFGSLEQVAYLFAIYLPHRPRPKDLNGLRKNLRQDNERRWRWRLDPAFIKDVMRRRAVARTGDIKQAIQNICVSLNLIRGHMSELVSEESVTTFRALAPDAHCTDVAGAGHMVAGDRNDIFTDAIATVLRQLHEAPT</sequence>
<gene>
    <name evidence="3" type="primary">bpoA</name>
    <name evidence="3" type="ORF">GCM10011503_17600</name>
</gene>
<proteinExistence type="predicted"/>
<dbReference type="PANTHER" id="PTHR46118">
    <property type="entry name" value="PROTEIN ABHD11"/>
    <property type="match status" value="1"/>
</dbReference>
<dbReference type="GO" id="GO:0004601">
    <property type="term" value="F:peroxidase activity"/>
    <property type="evidence" value="ECO:0007669"/>
    <property type="project" value="UniProtKB-KW"/>
</dbReference>
<evidence type="ECO:0000313" key="3">
    <source>
        <dbReference type="EMBL" id="GGB69435.1"/>
    </source>
</evidence>
<reference evidence="4" key="1">
    <citation type="journal article" date="2019" name="Int. J. Syst. Evol. Microbiol.">
        <title>The Global Catalogue of Microorganisms (GCM) 10K type strain sequencing project: providing services to taxonomists for standard genome sequencing and annotation.</title>
        <authorList>
            <consortium name="The Broad Institute Genomics Platform"/>
            <consortium name="The Broad Institute Genome Sequencing Center for Infectious Disease"/>
            <person name="Wu L."/>
            <person name="Ma J."/>
        </authorList>
    </citation>
    <scope>NUCLEOTIDE SEQUENCE [LARGE SCALE GENOMIC DNA]</scope>
    <source>
        <strain evidence="4">CGMCC 1.15928</strain>
    </source>
</reference>
<dbReference type="Gene3D" id="3.40.50.1820">
    <property type="entry name" value="alpha/beta hydrolase"/>
    <property type="match status" value="1"/>
</dbReference>
<evidence type="ECO:0000259" key="2">
    <source>
        <dbReference type="Pfam" id="PF12697"/>
    </source>
</evidence>
<keyword evidence="4" id="KW-1185">Reference proteome</keyword>
<dbReference type="Proteomes" id="UP000628854">
    <property type="component" value="Unassembled WGS sequence"/>
</dbReference>
<dbReference type="InterPro" id="IPR000073">
    <property type="entry name" value="AB_hydrolase_1"/>
</dbReference>
<keyword evidence="3" id="KW-0560">Oxidoreductase</keyword>
<protein>
    <submittedName>
        <fullName evidence="3">Peroxidase</fullName>
    </submittedName>
</protein>
<evidence type="ECO:0000313" key="4">
    <source>
        <dbReference type="Proteomes" id="UP000628854"/>
    </source>
</evidence>
<dbReference type="InterPro" id="IPR029058">
    <property type="entry name" value="AB_hydrolase_fold"/>
</dbReference>
<evidence type="ECO:0000256" key="1">
    <source>
        <dbReference type="ARBA" id="ARBA00022801"/>
    </source>
</evidence>
<dbReference type="Pfam" id="PF12697">
    <property type="entry name" value="Abhydrolase_6"/>
    <property type="match status" value="1"/>
</dbReference>
<dbReference type="SUPFAM" id="SSF53474">
    <property type="entry name" value="alpha/beta-Hydrolases"/>
    <property type="match status" value="1"/>
</dbReference>
<name>A0ABQ1JM97_9PROT</name>
<keyword evidence="1" id="KW-0378">Hydrolase</keyword>
<organism evidence="3 4">
    <name type="scientific">Henriciella pelagia</name>
    <dbReference type="NCBI Taxonomy" id="1977912"/>
    <lineage>
        <taxon>Bacteria</taxon>
        <taxon>Pseudomonadati</taxon>
        <taxon>Pseudomonadota</taxon>
        <taxon>Alphaproteobacteria</taxon>
        <taxon>Hyphomonadales</taxon>
        <taxon>Hyphomonadaceae</taxon>
        <taxon>Henriciella</taxon>
    </lineage>
</organism>
<dbReference type="EMBL" id="BMKF01000002">
    <property type="protein sequence ID" value="GGB69435.1"/>
    <property type="molecule type" value="Genomic_DNA"/>
</dbReference>
<accession>A0ABQ1JM97</accession>